<evidence type="ECO:0000313" key="1">
    <source>
        <dbReference type="EMBL" id="KII73890.1"/>
    </source>
</evidence>
<name>A0A0C2NC13_THEKT</name>
<keyword evidence="2" id="KW-1185">Reference proteome</keyword>
<sequence length="166" mass="18661">MLCTACVSVSNNSLHLSDFCETMFSQSRSNKTLSHSEKIYIFNLWIERKLTGQLQGIMAFNESPIVNQWSPLMEKAKPQENFLNVEDFDSTNGTDSLPALIKVYETKDIFNANETGGFYTQYLKGARSFENSHTSACKMAKERGSLLCASNMNRSEKLKPHTIGKG</sequence>
<reference evidence="1 2" key="1">
    <citation type="journal article" date="2014" name="Genome Biol. Evol.">
        <title>The genome of the myxosporean Thelohanellus kitauei shows adaptations to nutrient acquisition within its fish host.</title>
        <authorList>
            <person name="Yang Y."/>
            <person name="Xiong J."/>
            <person name="Zhou Z."/>
            <person name="Huo F."/>
            <person name="Miao W."/>
            <person name="Ran C."/>
            <person name="Liu Y."/>
            <person name="Zhang J."/>
            <person name="Feng J."/>
            <person name="Wang M."/>
            <person name="Wang M."/>
            <person name="Wang L."/>
            <person name="Yao B."/>
        </authorList>
    </citation>
    <scope>NUCLEOTIDE SEQUENCE [LARGE SCALE GENOMIC DNA]</scope>
    <source>
        <strain evidence="1">Wuqing</strain>
    </source>
</reference>
<organism evidence="1 2">
    <name type="scientific">Thelohanellus kitauei</name>
    <name type="common">Myxosporean</name>
    <dbReference type="NCBI Taxonomy" id="669202"/>
    <lineage>
        <taxon>Eukaryota</taxon>
        <taxon>Metazoa</taxon>
        <taxon>Cnidaria</taxon>
        <taxon>Myxozoa</taxon>
        <taxon>Myxosporea</taxon>
        <taxon>Bivalvulida</taxon>
        <taxon>Platysporina</taxon>
        <taxon>Myxobolidae</taxon>
        <taxon>Thelohanellus</taxon>
    </lineage>
</organism>
<gene>
    <name evidence="1" type="ORF">RF11_05463</name>
</gene>
<dbReference type="Proteomes" id="UP000031668">
    <property type="component" value="Unassembled WGS sequence"/>
</dbReference>
<accession>A0A0C2NC13</accession>
<proteinExistence type="predicted"/>
<dbReference type="EMBL" id="JWZT01000622">
    <property type="protein sequence ID" value="KII73890.1"/>
    <property type="molecule type" value="Genomic_DNA"/>
</dbReference>
<protein>
    <submittedName>
        <fullName evidence="1">Uncharacterized protein</fullName>
    </submittedName>
</protein>
<evidence type="ECO:0000313" key="2">
    <source>
        <dbReference type="Proteomes" id="UP000031668"/>
    </source>
</evidence>
<dbReference type="AlphaFoldDB" id="A0A0C2NC13"/>
<comment type="caution">
    <text evidence="1">The sequence shown here is derived from an EMBL/GenBank/DDBJ whole genome shotgun (WGS) entry which is preliminary data.</text>
</comment>